<dbReference type="InterPro" id="IPR036770">
    <property type="entry name" value="Ankyrin_rpt-contain_sf"/>
</dbReference>
<organism evidence="2">
    <name type="scientific">Ditylum brightwellii</name>
    <dbReference type="NCBI Taxonomy" id="49249"/>
    <lineage>
        <taxon>Eukaryota</taxon>
        <taxon>Sar</taxon>
        <taxon>Stramenopiles</taxon>
        <taxon>Ochrophyta</taxon>
        <taxon>Bacillariophyta</taxon>
        <taxon>Mediophyceae</taxon>
        <taxon>Lithodesmiophycidae</taxon>
        <taxon>Lithodesmiales</taxon>
        <taxon>Lithodesmiaceae</taxon>
        <taxon>Ditylum</taxon>
    </lineage>
</organism>
<proteinExistence type="predicted"/>
<name>A0A6U3U4J8_9STRA</name>
<dbReference type="AlphaFoldDB" id="A0A6U3U4J8"/>
<dbReference type="InterPro" id="IPR002110">
    <property type="entry name" value="Ankyrin_rpt"/>
</dbReference>
<dbReference type="SUPFAM" id="SSF48403">
    <property type="entry name" value="Ankyrin repeat"/>
    <property type="match status" value="1"/>
</dbReference>
<dbReference type="PANTHER" id="PTHR24121:SF23">
    <property type="entry name" value="NO MECHANORECEPTOR POTENTIAL C, ISOFORM H"/>
    <property type="match status" value="1"/>
</dbReference>
<dbReference type="Pfam" id="PF12796">
    <property type="entry name" value="Ank_2"/>
    <property type="match status" value="2"/>
</dbReference>
<dbReference type="EMBL" id="HBGN01000382">
    <property type="protein sequence ID" value="CAD9313815.1"/>
    <property type="molecule type" value="Transcribed_RNA"/>
</dbReference>
<sequence>MSRRATFPPDDGNSHKEDSHYNNTSAGATQDIELCNLIDPYYSNINKNDMIFDEEAVITKVRQNPNVARVENTFAHQLRWQTCYPLHGAITLGWSLDVVKCLFDVFPEAIQEKCFVYGKHQTPLHLACASRKPSADVVSFLIETWPNIINELDSDGFLPLHTACFNRAPQDIILILVEKGPAALRVKTRHGATPLHIACAESIQLESVSLLLDKWPAAAREKTLRGHTPLHHACQTTTLSTEKIKILLEQYPKAVCDRDWEGRTPLECHFVTHESSQLLEDMYIVLRNEGDNEVAEYIMTKFRLMKWWGGVAVVLDFCPTVKLALDDCSRLVPNFLSFVGGRCKLRTMYKILCSRQDILSID</sequence>
<accession>A0A6U3U4J8</accession>
<gene>
    <name evidence="2" type="ORF">DBRI1063_LOCUS221</name>
</gene>
<evidence type="ECO:0000256" key="1">
    <source>
        <dbReference type="SAM" id="MobiDB-lite"/>
    </source>
</evidence>
<feature type="region of interest" description="Disordered" evidence="1">
    <location>
        <begin position="1"/>
        <end position="23"/>
    </location>
</feature>
<dbReference type="SMART" id="SM00248">
    <property type="entry name" value="ANK"/>
    <property type="match status" value="4"/>
</dbReference>
<reference evidence="2" key="1">
    <citation type="submission" date="2021-01" db="EMBL/GenBank/DDBJ databases">
        <authorList>
            <person name="Corre E."/>
            <person name="Pelletier E."/>
            <person name="Niang G."/>
            <person name="Scheremetjew M."/>
            <person name="Finn R."/>
            <person name="Kale V."/>
            <person name="Holt S."/>
            <person name="Cochrane G."/>
            <person name="Meng A."/>
            <person name="Brown T."/>
            <person name="Cohen L."/>
        </authorList>
    </citation>
    <scope>NUCLEOTIDE SEQUENCE</scope>
    <source>
        <strain evidence="2">Pop2</strain>
    </source>
</reference>
<dbReference type="PANTHER" id="PTHR24121">
    <property type="entry name" value="NO MECHANORECEPTOR POTENTIAL C, ISOFORM D-RELATED"/>
    <property type="match status" value="1"/>
</dbReference>
<dbReference type="Gene3D" id="1.25.40.20">
    <property type="entry name" value="Ankyrin repeat-containing domain"/>
    <property type="match status" value="2"/>
</dbReference>
<evidence type="ECO:0000313" key="2">
    <source>
        <dbReference type="EMBL" id="CAD9313815.1"/>
    </source>
</evidence>
<protein>
    <submittedName>
        <fullName evidence="2">Uncharacterized protein</fullName>
    </submittedName>
</protein>